<comment type="caution">
    <text evidence="10">The sequence shown here is derived from an EMBL/GenBank/DDBJ whole genome shotgun (WGS) entry which is preliminary data.</text>
</comment>
<dbReference type="InterPro" id="IPR036388">
    <property type="entry name" value="WH-like_DNA-bd_sf"/>
</dbReference>
<dbReference type="EMBL" id="JACICY010000016">
    <property type="protein sequence ID" value="MBB3862577.1"/>
    <property type="molecule type" value="Genomic_DNA"/>
</dbReference>
<evidence type="ECO:0000256" key="3">
    <source>
        <dbReference type="ARBA" id="ARBA00023015"/>
    </source>
</evidence>
<evidence type="ECO:0000256" key="6">
    <source>
        <dbReference type="PROSITE-ProRule" id="PRU00169"/>
    </source>
</evidence>
<dbReference type="PANTHER" id="PTHR43214">
    <property type="entry name" value="TWO-COMPONENT RESPONSE REGULATOR"/>
    <property type="match status" value="1"/>
</dbReference>
<organism evidence="10 11">
    <name type="scientific">Novosphingobium hassiacum</name>
    <dbReference type="NCBI Taxonomy" id="173676"/>
    <lineage>
        <taxon>Bacteria</taxon>
        <taxon>Pseudomonadati</taxon>
        <taxon>Pseudomonadota</taxon>
        <taxon>Alphaproteobacteria</taxon>
        <taxon>Sphingomonadales</taxon>
        <taxon>Sphingomonadaceae</taxon>
        <taxon>Novosphingobium</taxon>
    </lineage>
</organism>
<keyword evidence="4" id="KW-0238">DNA-binding</keyword>
<keyword evidence="3" id="KW-0805">Transcription regulation</keyword>
<dbReference type="FunFam" id="3.40.50.2300:FF:000018">
    <property type="entry name" value="DNA-binding transcriptional regulator NtrC"/>
    <property type="match status" value="1"/>
</dbReference>
<dbReference type="PROSITE" id="PS50110">
    <property type="entry name" value="RESPONSE_REGULATORY"/>
    <property type="match status" value="1"/>
</dbReference>
<evidence type="ECO:0000313" key="10">
    <source>
        <dbReference type="EMBL" id="MBB3862577.1"/>
    </source>
</evidence>
<dbReference type="Pfam" id="PF00196">
    <property type="entry name" value="GerE"/>
    <property type="match status" value="1"/>
</dbReference>
<feature type="domain" description="HTH luxR-type" evidence="8">
    <location>
        <begin position="136"/>
        <end position="201"/>
    </location>
</feature>
<evidence type="ECO:0000256" key="1">
    <source>
        <dbReference type="ARBA" id="ARBA00022553"/>
    </source>
</evidence>
<dbReference type="Gene3D" id="1.10.10.10">
    <property type="entry name" value="Winged helix-like DNA-binding domain superfamily/Winged helix DNA-binding domain"/>
    <property type="match status" value="1"/>
</dbReference>
<keyword evidence="5" id="KW-0804">Transcription</keyword>
<dbReference type="GO" id="GO:0006355">
    <property type="term" value="P:regulation of DNA-templated transcription"/>
    <property type="evidence" value="ECO:0007669"/>
    <property type="project" value="InterPro"/>
</dbReference>
<dbReference type="AlphaFoldDB" id="A0A7W6EXN6"/>
<evidence type="ECO:0000259" key="8">
    <source>
        <dbReference type="PROSITE" id="PS50043"/>
    </source>
</evidence>
<name>A0A7W6EXN6_9SPHN</name>
<evidence type="ECO:0000313" key="11">
    <source>
        <dbReference type="Proteomes" id="UP000562395"/>
    </source>
</evidence>
<evidence type="ECO:0000256" key="4">
    <source>
        <dbReference type="ARBA" id="ARBA00023125"/>
    </source>
</evidence>
<evidence type="ECO:0000259" key="9">
    <source>
        <dbReference type="PROSITE" id="PS50110"/>
    </source>
</evidence>
<dbReference type="InterPro" id="IPR000792">
    <property type="entry name" value="Tscrpt_reg_LuxR_C"/>
</dbReference>
<dbReference type="RefSeq" id="WP_183615049.1">
    <property type="nucleotide sequence ID" value="NZ_JACICY010000016.1"/>
</dbReference>
<gene>
    <name evidence="10" type="ORF">GGQ88_003878</name>
</gene>
<sequence length="235" mass="25646">MSDKGLVHIVDDDDTVRRSLDFLLSTSGYRALRWTGGEQFLKGADNSVPACVLLDIRMPGLDGLETQRKMPELGFDFPVIVLTGHGDVSTAVEAMHAGAADFLSKPFDREQLLKSVAIAFQQLADRSMADKRSRWAQAQIGKLTERERVVLDGLACGFPNKTIAYDLGISSRTVEVYRANVMTKLGVTNFADALRTAFAAGLGSAVTWRKMHQVPGGGAQHKPVEPARRHHNGTI</sequence>
<evidence type="ECO:0000256" key="7">
    <source>
        <dbReference type="SAM" id="MobiDB-lite"/>
    </source>
</evidence>
<keyword evidence="1 6" id="KW-0597">Phosphoprotein</keyword>
<dbReference type="GO" id="GO:0000160">
    <property type="term" value="P:phosphorelay signal transduction system"/>
    <property type="evidence" value="ECO:0007669"/>
    <property type="project" value="UniProtKB-KW"/>
</dbReference>
<dbReference type="PRINTS" id="PR00038">
    <property type="entry name" value="HTHLUXR"/>
</dbReference>
<keyword evidence="11" id="KW-1185">Reference proteome</keyword>
<dbReference type="GO" id="GO:0003677">
    <property type="term" value="F:DNA binding"/>
    <property type="evidence" value="ECO:0007669"/>
    <property type="project" value="UniProtKB-KW"/>
</dbReference>
<dbReference type="Pfam" id="PF00072">
    <property type="entry name" value="Response_reg"/>
    <property type="match status" value="1"/>
</dbReference>
<accession>A0A7W6EXN6</accession>
<evidence type="ECO:0000256" key="2">
    <source>
        <dbReference type="ARBA" id="ARBA00023012"/>
    </source>
</evidence>
<dbReference type="Proteomes" id="UP000562395">
    <property type="component" value="Unassembled WGS sequence"/>
</dbReference>
<dbReference type="InterPro" id="IPR001789">
    <property type="entry name" value="Sig_transdc_resp-reg_receiver"/>
</dbReference>
<dbReference type="SUPFAM" id="SSF46894">
    <property type="entry name" value="C-terminal effector domain of the bipartite response regulators"/>
    <property type="match status" value="1"/>
</dbReference>
<dbReference type="PANTHER" id="PTHR43214:SF44">
    <property type="entry name" value="TWO-COMPONENT RESPONSE REGULATOR"/>
    <property type="match status" value="1"/>
</dbReference>
<dbReference type="SMART" id="SM00421">
    <property type="entry name" value="HTH_LUXR"/>
    <property type="match status" value="1"/>
</dbReference>
<dbReference type="InterPro" id="IPR011006">
    <property type="entry name" value="CheY-like_superfamily"/>
</dbReference>
<feature type="region of interest" description="Disordered" evidence="7">
    <location>
        <begin position="213"/>
        <end position="235"/>
    </location>
</feature>
<dbReference type="SUPFAM" id="SSF52172">
    <property type="entry name" value="CheY-like"/>
    <property type="match status" value="1"/>
</dbReference>
<feature type="domain" description="Response regulatory" evidence="9">
    <location>
        <begin position="6"/>
        <end position="120"/>
    </location>
</feature>
<dbReference type="PROSITE" id="PS50043">
    <property type="entry name" value="HTH_LUXR_2"/>
    <property type="match status" value="1"/>
</dbReference>
<dbReference type="InterPro" id="IPR039420">
    <property type="entry name" value="WalR-like"/>
</dbReference>
<dbReference type="PROSITE" id="PS00622">
    <property type="entry name" value="HTH_LUXR_1"/>
    <property type="match status" value="1"/>
</dbReference>
<dbReference type="InterPro" id="IPR016032">
    <property type="entry name" value="Sig_transdc_resp-reg_C-effctor"/>
</dbReference>
<dbReference type="CDD" id="cd06170">
    <property type="entry name" value="LuxR_C_like"/>
    <property type="match status" value="1"/>
</dbReference>
<protein>
    <submittedName>
        <fullName evidence="10">Two-component system response regulator FixJ</fullName>
    </submittedName>
</protein>
<proteinExistence type="predicted"/>
<dbReference type="SMART" id="SM00448">
    <property type="entry name" value="REC"/>
    <property type="match status" value="1"/>
</dbReference>
<dbReference type="Gene3D" id="3.40.50.2300">
    <property type="match status" value="1"/>
</dbReference>
<keyword evidence="2" id="KW-0902">Two-component regulatory system</keyword>
<reference evidence="10 11" key="1">
    <citation type="submission" date="2020-08" db="EMBL/GenBank/DDBJ databases">
        <title>Genomic Encyclopedia of Type Strains, Phase IV (KMG-IV): sequencing the most valuable type-strain genomes for metagenomic binning, comparative biology and taxonomic classification.</title>
        <authorList>
            <person name="Goeker M."/>
        </authorList>
    </citation>
    <scope>NUCLEOTIDE SEQUENCE [LARGE SCALE GENOMIC DNA]</scope>
    <source>
        <strain evidence="10 11">DSM 14552</strain>
    </source>
</reference>
<feature type="modified residue" description="4-aspartylphosphate" evidence="6">
    <location>
        <position position="55"/>
    </location>
</feature>
<evidence type="ECO:0000256" key="5">
    <source>
        <dbReference type="ARBA" id="ARBA00023163"/>
    </source>
</evidence>